<proteinExistence type="inferred from homology"/>
<keyword evidence="10 11" id="KW-0807">Transducer</keyword>
<keyword evidence="6 13" id="KW-0472">Membrane</keyword>
<evidence type="ECO:0000313" key="16">
    <source>
        <dbReference type="Proteomes" id="UP000472260"/>
    </source>
</evidence>
<dbReference type="InterPro" id="IPR000276">
    <property type="entry name" value="GPCR_Rhodpsn"/>
</dbReference>
<dbReference type="SMART" id="SM01381">
    <property type="entry name" value="7TM_GPCR_Srsx"/>
    <property type="match status" value="1"/>
</dbReference>
<gene>
    <name evidence="15" type="primary">LOC107666722</name>
</gene>
<evidence type="ECO:0000256" key="4">
    <source>
        <dbReference type="ARBA" id="ARBA00022989"/>
    </source>
</evidence>
<feature type="compositionally biased region" description="Basic and acidic residues" evidence="12">
    <location>
        <begin position="422"/>
        <end position="431"/>
    </location>
</feature>
<evidence type="ECO:0000256" key="6">
    <source>
        <dbReference type="ARBA" id="ARBA00023136"/>
    </source>
</evidence>
<evidence type="ECO:0000259" key="14">
    <source>
        <dbReference type="PROSITE" id="PS50262"/>
    </source>
</evidence>
<dbReference type="PRINTS" id="PR00237">
    <property type="entry name" value="GPCRRHODOPSN"/>
</dbReference>
<feature type="transmembrane region" description="Helical" evidence="13">
    <location>
        <begin position="303"/>
        <end position="326"/>
    </location>
</feature>
<keyword evidence="5 11" id="KW-0297">G-protein coupled receptor</keyword>
<evidence type="ECO:0000256" key="12">
    <source>
        <dbReference type="SAM" id="MobiDB-lite"/>
    </source>
</evidence>
<evidence type="ECO:0000256" key="1">
    <source>
        <dbReference type="ARBA" id="ARBA00004651"/>
    </source>
</evidence>
<feature type="transmembrane region" description="Helical" evidence="13">
    <location>
        <begin position="219"/>
        <end position="246"/>
    </location>
</feature>
<evidence type="ECO:0000256" key="9">
    <source>
        <dbReference type="ARBA" id="ARBA00023180"/>
    </source>
</evidence>
<evidence type="ECO:0000313" key="15">
    <source>
        <dbReference type="Ensembl" id="ENSSANP00000005752.1"/>
    </source>
</evidence>
<evidence type="ECO:0000256" key="10">
    <source>
        <dbReference type="ARBA" id="ARBA00023224"/>
    </source>
</evidence>
<dbReference type="GO" id="GO:0004994">
    <property type="term" value="F:somatostatin receptor activity"/>
    <property type="evidence" value="ECO:0007669"/>
    <property type="project" value="InterPro"/>
</dbReference>
<evidence type="ECO:0000256" key="5">
    <source>
        <dbReference type="ARBA" id="ARBA00023040"/>
    </source>
</evidence>
<keyword evidence="4 13" id="KW-1133">Transmembrane helix</keyword>
<keyword evidence="7" id="KW-1015">Disulfide bond</keyword>
<comment type="subcellular location">
    <subcellularLocation>
        <location evidence="1">Cell membrane</location>
        <topology evidence="1">Multi-pass membrane protein</topology>
    </subcellularLocation>
</comment>
<feature type="transmembrane region" description="Helical" evidence="13">
    <location>
        <begin position="95"/>
        <end position="117"/>
    </location>
</feature>
<evidence type="ECO:0000256" key="11">
    <source>
        <dbReference type="RuleBase" id="RU000688"/>
    </source>
</evidence>
<dbReference type="InterPro" id="IPR017452">
    <property type="entry name" value="GPCR_Rhodpsn_7TM"/>
</dbReference>
<dbReference type="CTD" id="6753"/>
<keyword evidence="8 11" id="KW-0675">Receptor</keyword>
<dbReference type="PRINTS" id="PR00246">
    <property type="entry name" value="SOMATOSTATNR"/>
</dbReference>
<feature type="transmembrane region" description="Helical" evidence="13">
    <location>
        <begin position="58"/>
        <end position="83"/>
    </location>
</feature>
<keyword evidence="16" id="KW-1185">Reference proteome</keyword>
<comment type="similarity">
    <text evidence="11">Belongs to the G-protein coupled receptor 1 family.</text>
</comment>
<feature type="transmembrane region" description="Helical" evidence="13">
    <location>
        <begin position="137"/>
        <end position="157"/>
    </location>
</feature>
<evidence type="ECO:0000256" key="7">
    <source>
        <dbReference type="ARBA" id="ARBA00023157"/>
    </source>
</evidence>
<evidence type="ECO:0000256" key="8">
    <source>
        <dbReference type="ARBA" id="ARBA00023170"/>
    </source>
</evidence>
<dbReference type="Pfam" id="PF00001">
    <property type="entry name" value="7tm_1"/>
    <property type="match status" value="1"/>
</dbReference>
<dbReference type="SUPFAM" id="SSF81321">
    <property type="entry name" value="Family A G protein-coupled receptor-like"/>
    <property type="match status" value="1"/>
</dbReference>
<dbReference type="PRINTS" id="PR00589">
    <property type="entry name" value="SOMATOSTTN3R"/>
</dbReference>
<name>A0A671KIC0_9TELE</name>
<dbReference type="GO" id="GO:0005886">
    <property type="term" value="C:plasma membrane"/>
    <property type="evidence" value="ECO:0007669"/>
    <property type="project" value="UniProtKB-SubCell"/>
</dbReference>
<dbReference type="Proteomes" id="UP000472260">
    <property type="component" value="Unassembled WGS sequence"/>
</dbReference>
<dbReference type="AlphaFoldDB" id="A0A671KIC0"/>
<dbReference type="FunFam" id="1.20.1070.10:FF:000039">
    <property type="entry name" value="somatostatin receptor type 2"/>
    <property type="match status" value="1"/>
</dbReference>
<feature type="transmembrane region" description="Helical" evidence="13">
    <location>
        <begin position="178"/>
        <end position="199"/>
    </location>
</feature>
<dbReference type="PANTHER" id="PTHR24229:SF77">
    <property type="entry name" value="SI:ZFOS-169G10.2"/>
    <property type="match status" value="1"/>
</dbReference>
<dbReference type="GO" id="GO:0043005">
    <property type="term" value="C:neuron projection"/>
    <property type="evidence" value="ECO:0007669"/>
    <property type="project" value="TreeGrafter"/>
</dbReference>
<dbReference type="PANTHER" id="PTHR24229">
    <property type="entry name" value="NEUROPEPTIDES RECEPTOR"/>
    <property type="match status" value="1"/>
</dbReference>
<feature type="compositionally biased region" description="Basic and acidic residues" evidence="12">
    <location>
        <begin position="388"/>
        <end position="406"/>
    </location>
</feature>
<evidence type="ECO:0000256" key="13">
    <source>
        <dbReference type="SAM" id="Phobius"/>
    </source>
</evidence>
<dbReference type="InterPro" id="IPR000586">
    <property type="entry name" value="Somatstn_rcpt"/>
</dbReference>
<dbReference type="PROSITE" id="PS50262">
    <property type="entry name" value="G_PROTEIN_RECEP_F1_2"/>
    <property type="match status" value="1"/>
</dbReference>
<feature type="region of interest" description="Disordered" evidence="12">
    <location>
        <begin position="388"/>
        <end position="431"/>
    </location>
</feature>
<protein>
    <submittedName>
        <fullName evidence="15">Somatostatin receptor type 5-like</fullName>
    </submittedName>
</protein>
<dbReference type="OrthoDB" id="6076970at2759"/>
<feature type="domain" description="G-protein coupled receptors family 1 profile" evidence="14">
    <location>
        <begin position="74"/>
        <end position="323"/>
    </location>
</feature>
<sequence>MEVHRDLSPPSAAAAPVWTNASSSSVIPNQTFPPPFLFPTENWTDGRTPDYAPGVAGILIPLVYIAVCVVGLIGNTLVIHIVLRYSQAESVTNIYILNLAIADELFMLGLPFLAVQNGLLSWPFGSLMCRLVMTVDAINQFTSIFCLTVMSIDRYLAVVHPLQSSRWRQPRVAKTVNATVWGVSFVVVLPVVVFAGVLQDDGNCSIVWPEPAEVWKAAFIVYTATVGFFGPLTVICLCYLLIVVKVRSSGRRVRATSIRRRKSERKITRMVVIVVAVFVFCWLPFYILNIVNLLVLLPGEFRGLYYFVVVLSYANSCANPILYGFLSDNFKRGFRKALCRSSRRVENRDQPQGTGMVALPLEEIRREHLKVSEVEEHNADREMAKLRNGRHEDGAVGGMDARREATSDPAAVRNGARRTHKHLPENSDDKRSVLEISCL</sequence>
<keyword evidence="9" id="KW-0325">Glycoprotein</keyword>
<dbReference type="KEGG" id="sanh:107666722"/>
<reference evidence="15" key="1">
    <citation type="submission" date="2025-08" db="UniProtKB">
        <authorList>
            <consortium name="Ensembl"/>
        </authorList>
    </citation>
    <scope>IDENTIFICATION</scope>
</reference>
<dbReference type="Ensembl" id="ENSSANT00000006189.1">
    <property type="protein sequence ID" value="ENSSANP00000005752.1"/>
    <property type="gene ID" value="ENSSANG00000003210.1"/>
</dbReference>
<keyword evidence="2" id="KW-1003">Cell membrane</keyword>
<dbReference type="GO" id="GO:0042923">
    <property type="term" value="F:neuropeptide binding"/>
    <property type="evidence" value="ECO:0007669"/>
    <property type="project" value="TreeGrafter"/>
</dbReference>
<dbReference type="PROSITE" id="PS00237">
    <property type="entry name" value="G_PROTEIN_RECEP_F1_1"/>
    <property type="match status" value="1"/>
</dbReference>
<dbReference type="Gene3D" id="1.20.1070.10">
    <property type="entry name" value="Rhodopsin 7-helix transmembrane proteins"/>
    <property type="match status" value="1"/>
</dbReference>
<reference evidence="15" key="2">
    <citation type="submission" date="2025-09" db="UniProtKB">
        <authorList>
            <consortium name="Ensembl"/>
        </authorList>
    </citation>
    <scope>IDENTIFICATION</scope>
</reference>
<evidence type="ECO:0000256" key="3">
    <source>
        <dbReference type="ARBA" id="ARBA00022692"/>
    </source>
</evidence>
<accession>A0A671KIC0</accession>
<organism evidence="15 16">
    <name type="scientific">Sinocyclocheilus anshuiensis</name>
    <dbReference type="NCBI Taxonomy" id="1608454"/>
    <lineage>
        <taxon>Eukaryota</taxon>
        <taxon>Metazoa</taxon>
        <taxon>Chordata</taxon>
        <taxon>Craniata</taxon>
        <taxon>Vertebrata</taxon>
        <taxon>Euteleostomi</taxon>
        <taxon>Actinopterygii</taxon>
        <taxon>Neopterygii</taxon>
        <taxon>Teleostei</taxon>
        <taxon>Ostariophysi</taxon>
        <taxon>Cypriniformes</taxon>
        <taxon>Cyprinidae</taxon>
        <taxon>Cyprininae</taxon>
        <taxon>Sinocyclocheilus</taxon>
    </lineage>
</organism>
<evidence type="ECO:0000256" key="2">
    <source>
        <dbReference type="ARBA" id="ARBA00022475"/>
    </source>
</evidence>
<keyword evidence="3 11" id="KW-0812">Transmembrane</keyword>
<feature type="transmembrane region" description="Helical" evidence="13">
    <location>
        <begin position="267"/>
        <end position="291"/>
    </location>
</feature>
<dbReference type="InterPro" id="IPR001856">
    <property type="entry name" value="Somatstn_rcpt_3"/>
</dbReference>